<dbReference type="PANTHER" id="PTHR13847">
    <property type="entry name" value="SARCOSINE DEHYDROGENASE-RELATED"/>
    <property type="match status" value="1"/>
</dbReference>
<dbReference type="PANTHER" id="PTHR13847:SF280">
    <property type="entry name" value="D-AMINO ACID DEHYDROGENASE"/>
    <property type="match status" value="1"/>
</dbReference>
<reference evidence="5" key="1">
    <citation type="submission" date="2023-07" db="EMBL/GenBank/DDBJ databases">
        <title>Verminephrobacter genomes.</title>
        <authorList>
            <person name="Lund M.B."/>
        </authorList>
    </citation>
    <scope>NUCLEOTIDE SEQUENCE [LARGE SCALE GENOMIC DNA]</scope>
    <source>
        <strain evidence="5">AtM5-05</strain>
    </source>
</reference>
<proteinExistence type="inferred from homology"/>
<keyword evidence="5" id="KW-1185">Reference proteome</keyword>
<dbReference type="NCBIfam" id="NF001933">
    <property type="entry name" value="PRK00711.1"/>
    <property type="match status" value="1"/>
</dbReference>
<dbReference type="Pfam" id="PF01266">
    <property type="entry name" value="DAO"/>
    <property type="match status" value="1"/>
</dbReference>
<dbReference type="SUPFAM" id="SSF51905">
    <property type="entry name" value="FAD/NAD(P)-binding domain"/>
    <property type="match status" value="1"/>
</dbReference>
<dbReference type="EMBL" id="QZCW01000002">
    <property type="protein sequence ID" value="MCW5322134.1"/>
    <property type="molecule type" value="Genomic_DNA"/>
</dbReference>
<comment type="similarity">
    <text evidence="1">Belongs to the DadA oxidoreductase family.</text>
</comment>
<feature type="domain" description="FAD dependent oxidoreductase" evidence="3">
    <location>
        <begin position="2"/>
        <end position="399"/>
    </location>
</feature>
<organism evidence="4 5">
    <name type="scientific">Verminephrobacter aporrectodeae subsp. tuberculatae</name>
    <dbReference type="NCBI Taxonomy" id="1110392"/>
    <lineage>
        <taxon>Bacteria</taxon>
        <taxon>Pseudomonadati</taxon>
        <taxon>Pseudomonadota</taxon>
        <taxon>Betaproteobacteria</taxon>
        <taxon>Burkholderiales</taxon>
        <taxon>Comamonadaceae</taxon>
        <taxon>Verminephrobacter</taxon>
    </lineage>
</organism>
<protein>
    <submittedName>
        <fullName evidence="4">D-amino acid dehydrogenase</fullName>
    </submittedName>
</protein>
<gene>
    <name evidence="4" type="ORF">D5039_13545</name>
</gene>
<evidence type="ECO:0000256" key="1">
    <source>
        <dbReference type="ARBA" id="ARBA00009410"/>
    </source>
</evidence>
<dbReference type="Gene3D" id="3.30.9.10">
    <property type="entry name" value="D-Amino Acid Oxidase, subunit A, domain 2"/>
    <property type="match status" value="1"/>
</dbReference>
<evidence type="ECO:0000256" key="2">
    <source>
        <dbReference type="ARBA" id="ARBA00023002"/>
    </source>
</evidence>
<evidence type="ECO:0000259" key="3">
    <source>
        <dbReference type="Pfam" id="PF01266"/>
    </source>
</evidence>
<dbReference type="RefSeq" id="WP_265282517.1">
    <property type="nucleotide sequence ID" value="NZ_QZCW01000002.1"/>
</dbReference>
<sequence length="419" mass="45298">MKVLVLGAGVVGVATAYYLWKNGHEVTVVDRQAGPGMETSFGNAGGICPSFAGPWAAPGMISRVLKLSLQSDSPIRFAPRPDPRQIAWVLQWMRNCTAQRFRANKLCMQRVAHYSYRCLREVLAQAPIHDFDFHAGGVLQLFRTRAELQLGRLSAQAVGESGVPWRLLDADQLAAVEPALVHGLAQIAGALHMPADASGDSHKFAGQLAAHLAQHGVSFRYATRIDALEQEKGAISRVHTAYGAMQADAYVVALGSYAPLLLAPLGLKLPVYPLKGYSVTLPVTDPGQVPTLSVMDEHNKVMISRLGNRLRAAGMAELAGYGLALDPARKDLLLRVVRSWFPEGLDWEHVSFWAGLRPMTPDGPPILGKARWSNLFLNSGHGSNGWTQACGTAKIVSDLVCGRTPEIDMQGLTVQRFGG</sequence>
<dbReference type="Gene3D" id="3.50.50.60">
    <property type="entry name" value="FAD/NAD(P)-binding domain"/>
    <property type="match status" value="2"/>
</dbReference>
<comment type="caution">
    <text evidence="4">The sequence shown here is derived from an EMBL/GenBank/DDBJ whole genome shotgun (WGS) entry which is preliminary data.</text>
</comment>
<dbReference type="InterPro" id="IPR036188">
    <property type="entry name" value="FAD/NAD-bd_sf"/>
</dbReference>
<name>A0ABT3KUW4_9BURK</name>
<accession>A0ABT3KUW4</accession>
<dbReference type="SUPFAM" id="SSF54373">
    <property type="entry name" value="FAD-linked reductases, C-terminal domain"/>
    <property type="match status" value="1"/>
</dbReference>
<dbReference type="Proteomes" id="UP001208935">
    <property type="component" value="Unassembled WGS sequence"/>
</dbReference>
<evidence type="ECO:0000313" key="4">
    <source>
        <dbReference type="EMBL" id="MCW5322134.1"/>
    </source>
</evidence>
<dbReference type="InterPro" id="IPR006076">
    <property type="entry name" value="FAD-dep_OxRdtase"/>
</dbReference>
<evidence type="ECO:0000313" key="5">
    <source>
        <dbReference type="Proteomes" id="UP001208935"/>
    </source>
</evidence>
<keyword evidence="2" id="KW-0560">Oxidoreductase</keyword>